<keyword evidence="2" id="KW-0732">Signal</keyword>
<organism evidence="3 4">
    <name type="scientific">Lactuca saligna</name>
    <name type="common">Willowleaf lettuce</name>
    <dbReference type="NCBI Taxonomy" id="75948"/>
    <lineage>
        <taxon>Eukaryota</taxon>
        <taxon>Viridiplantae</taxon>
        <taxon>Streptophyta</taxon>
        <taxon>Embryophyta</taxon>
        <taxon>Tracheophyta</taxon>
        <taxon>Spermatophyta</taxon>
        <taxon>Magnoliopsida</taxon>
        <taxon>eudicotyledons</taxon>
        <taxon>Gunneridae</taxon>
        <taxon>Pentapetalae</taxon>
        <taxon>asterids</taxon>
        <taxon>campanulids</taxon>
        <taxon>Asterales</taxon>
        <taxon>Asteraceae</taxon>
        <taxon>Cichorioideae</taxon>
        <taxon>Cichorieae</taxon>
        <taxon>Lactucinae</taxon>
        <taxon>Lactuca</taxon>
    </lineage>
</organism>
<dbReference type="Proteomes" id="UP001177003">
    <property type="component" value="Chromosome 7"/>
</dbReference>
<dbReference type="Pfam" id="PF10950">
    <property type="entry name" value="Organ_specific"/>
    <property type="match status" value="1"/>
</dbReference>
<reference evidence="3" key="1">
    <citation type="submission" date="2023-04" db="EMBL/GenBank/DDBJ databases">
        <authorList>
            <person name="Vijverberg K."/>
            <person name="Xiong W."/>
            <person name="Schranz E."/>
        </authorList>
    </citation>
    <scope>NUCLEOTIDE SEQUENCE</scope>
</reference>
<dbReference type="InterPro" id="IPR024489">
    <property type="entry name" value="Organ_specific_prot"/>
</dbReference>
<feature type="region of interest" description="Disordered" evidence="1">
    <location>
        <begin position="40"/>
        <end position="68"/>
    </location>
</feature>
<dbReference type="AlphaFoldDB" id="A0AA36EI52"/>
<name>A0AA36EI52_LACSI</name>
<protein>
    <submittedName>
        <fullName evidence="3">Uncharacterized protein</fullName>
    </submittedName>
</protein>
<keyword evidence="4" id="KW-1185">Reference proteome</keyword>
<evidence type="ECO:0000256" key="2">
    <source>
        <dbReference type="SAM" id="SignalP"/>
    </source>
</evidence>
<dbReference type="EMBL" id="OX465083">
    <property type="protein sequence ID" value="CAI9294265.1"/>
    <property type="molecule type" value="Genomic_DNA"/>
</dbReference>
<evidence type="ECO:0000256" key="1">
    <source>
        <dbReference type="SAM" id="MobiDB-lite"/>
    </source>
</evidence>
<proteinExistence type="predicted"/>
<feature type="chain" id="PRO_5041216755" evidence="2">
    <location>
        <begin position="23"/>
        <end position="239"/>
    </location>
</feature>
<sequence length="239" mass="27000">MASYLSFLALFFFVTIMCNVYGRPNPEELLENSHVGGGSLASLDPTKRSHCNQRKSSNEEFEPRPNVSVYDNSAGLKGKKMFDEEFENNGSLMMIRTSHETSGVKPTSFGIKINVLKPGFLVDPCSRRCRREALQRSAFTHQKSASESCVLLQRTDSVSAHRIYSELTKSTWSIALLSRQRSSDRVATKDATEELLPSSIGEHSTPSFQFQSRKEMLAMNYCKKKVTKQRLFLMCYVKA</sequence>
<accession>A0AA36EI52</accession>
<evidence type="ECO:0000313" key="4">
    <source>
        <dbReference type="Proteomes" id="UP001177003"/>
    </source>
</evidence>
<gene>
    <name evidence="3" type="ORF">LSALG_LOCUS33251</name>
</gene>
<evidence type="ECO:0000313" key="3">
    <source>
        <dbReference type="EMBL" id="CAI9294265.1"/>
    </source>
</evidence>
<feature type="signal peptide" evidence="2">
    <location>
        <begin position="1"/>
        <end position="22"/>
    </location>
</feature>